<evidence type="ECO:0000313" key="2">
    <source>
        <dbReference type="Proteomes" id="UP000250140"/>
    </source>
</evidence>
<dbReference type="Proteomes" id="UP000250140">
    <property type="component" value="Unassembled WGS sequence"/>
</dbReference>
<keyword evidence="2" id="KW-1185">Reference proteome</keyword>
<reference evidence="1 2" key="1">
    <citation type="journal article" date="2016" name="Nat. Commun.">
        <title>Ectomycorrhizal ecology is imprinted in the genome of the dominant symbiotic fungus Cenococcum geophilum.</title>
        <authorList>
            <consortium name="DOE Joint Genome Institute"/>
            <person name="Peter M."/>
            <person name="Kohler A."/>
            <person name="Ohm R.A."/>
            <person name="Kuo A."/>
            <person name="Krutzmann J."/>
            <person name="Morin E."/>
            <person name="Arend M."/>
            <person name="Barry K.W."/>
            <person name="Binder M."/>
            <person name="Choi C."/>
            <person name="Clum A."/>
            <person name="Copeland A."/>
            <person name="Grisel N."/>
            <person name="Haridas S."/>
            <person name="Kipfer T."/>
            <person name="LaButti K."/>
            <person name="Lindquist E."/>
            <person name="Lipzen A."/>
            <person name="Maire R."/>
            <person name="Meier B."/>
            <person name="Mihaltcheva S."/>
            <person name="Molinier V."/>
            <person name="Murat C."/>
            <person name="Poggeler S."/>
            <person name="Quandt C.A."/>
            <person name="Sperisen C."/>
            <person name="Tritt A."/>
            <person name="Tisserant E."/>
            <person name="Crous P.W."/>
            <person name="Henrissat B."/>
            <person name="Nehls U."/>
            <person name="Egli S."/>
            <person name="Spatafora J.W."/>
            <person name="Grigoriev I.V."/>
            <person name="Martin F.M."/>
        </authorList>
    </citation>
    <scope>NUCLEOTIDE SEQUENCE [LARGE SCALE GENOMIC DNA]</scope>
    <source>
        <strain evidence="1 2">CBS 207.34</strain>
    </source>
</reference>
<accession>A0A8E2F0X3</accession>
<protein>
    <submittedName>
        <fullName evidence="1">Uncharacterized protein</fullName>
    </submittedName>
</protein>
<dbReference type="AlphaFoldDB" id="A0A8E2F0X3"/>
<proteinExistence type="predicted"/>
<name>A0A8E2F0X3_9PEZI</name>
<sequence length="240" mass="28147">MPGRMTDLYLNHRLRPVLAGHSAFYVYNFLRMTNDYEFMVLIHNLEDPLKSPPYWKPLRSLVSHDRADYLSPTRRHQSRVSNNPAHAAWYHQIEQDSANYISPLHFKEFRLLDGGHLVWPMSAVPATTEQMIFNDCYLSTPAQVMGFLYHKSKTHLFSISDFYVSFNYGKSTGRPIRVARLPLRNEIWFQEAFSPNSALRSIVRFEDDVVVWDSKLKIDMILGTGDPKRRAIFPRNRLWL</sequence>
<organism evidence="1 2">
    <name type="scientific">Glonium stellatum</name>
    <dbReference type="NCBI Taxonomy" id="574774"/>
    <lineage>
        <taxon>Eukaryota</taxon>
        <taxon>Fungi</taxon>
        <taxon>Dikarya</taxon>
        <taxon>Ascomycota</taxon>
        <taxon>Pezizomycotina</taxon>
        <taxon>Dothideomycetes</taxon>
        <taxon>Pleosporomycetidae</taxon>
        <taxon>Gloniales</taxon>
        <taxon>Gloniaceae</taxon>
        <taxon>Glonium</taxon>
    </lineage>
</organism>
<dbReference type="EMBL" id="KV749687">
    <property type="protein sequence ID" value="OCL08243.1"/>
    <property type="molecule type" value="Genomic_DNA"/>
</dbReference>
<gene>
    <name evidence="1" type="ORF">AOQ84DRAFT_44857</name>
</gene>
<evidence type="ECO:0000313" key="1">
    <source>
        <dbReference type="EMBL" id="OCL08243.1"/>
    </source>
</evidence>